<dbReference type="GO" id="GO:0043565">
    <property type="term" value="F:sequence-specific DNA binding"/>
    <property type="evidence" value="ECO:0007669"/>
    <property type="project" value="InterPro"/>
</dbReference>
<keyword evidence="3" id="KW-0805">Transcription regulation</keyword>
<evidence type="ECO:0000313" key="9">
    <source>
        <dbReference type="Proteomes" id="UP000823598"/>
    </source>
</evidence>
<comment type="caution">
    <text evidence="8">The sequence shown here is derived from an EMBL/GenBank/DDBJ whole genome shotgun (WGS) entry which is preliminary data.</text>
</comment>
<name>A0A9D9NKH6_9BACT</name>
<dbReference type="PRINTS" id="PR01590">
    <property type="entry name" value="HTHFIS"/>
</dbReference>
<dbReference type="InterPro" id="IPR002078">
    <property type="entry name" value="Sigma_54_int"/>
</dbReference>
<dbReference type="Gene3D" id="3.40.50.2300">
    <property type="match status" value="1"/>
</dbReference>
<dbReference type="PROSITE" id="PS50045">
    <property type="entry name" value="SIGMA54_INTERACT_4"/>
    <property type="match status" value="1"/>
</dbReference>
<organism evidence="8 9">
    <name type="scientific">Candidatus Limisoma faecipullorum</name>
    <dbReference type="NCBI Taxonomy" id="2840854"/>
    <lineage>
        <taxon>Bacteria</taxon>
        <taxon>Pseudomonadati</taxon>
        <taxon>Bacteroidota</taxon>
        <taxon>Bacteroidia</taxon>
        <taxon>Bacteroidales</taxon>
        <taxon>Candidatus Limisoma</taxon>
    </lineage>
</organism>
<dbReference type="EMBL" id="JADIMC010000064">
    <property type="protein sequence ID" value="MBO8476463.1"/>
    <property type="molecule type" value="Genomic_DNA"/>
</dbReference>
<keyword evidence="2" id="KW-0067">ATP-binding</keyword>
<dbReference type="Gene3D" id="3.40.50.300">
    <property type="entry name" value="P-loop containing nucleotide triphosphate hydrolases"/>
    <property type="match status" value="1"/>
</dbReference>
<dbReference type="InterPro" id="IPR025943">
    <property type="entry name" value="Sigma_54_int_dom_ATP-bd_2"/>
</dbReference>
<dbReference type="Pfam" id="PF25601">
    <property type="entry name" value="AAA_lid_14"/>
    <property type="match status" value="1"/>
</dbReference>
<dbReference type="PROSITE" id="PS50110">
    <property type="entry name" value="RESPONSE_REGULATORY"/>
    <property type="match status" value="1"/>
</dbReference>
<dbReference type="Proteomes" id="UP000823598">
    <property type="component" value="Unassembled WGS sequence"/>
</dbReference>
<evidence type="ECO:0000256" key="1">
    <source>
        <dbReference type="ARBA" id="ARBA00022741"/>
    </source>
</evidence>
<evidence type="ECO:0000259" key="7">
    <source>
        <dbReference type="PROSITE" id="PS50110"/>
    </source>
</evidence>
<accession>A0A9D9NKH6</accession>
<dbReference type="InterPro" id="IPR002197">
    <property type="entry name" value="HTH_Fis"/>
</dbReference>
<dbReference type="InterPro" id="IPR011006">
    <property type="entry name" value="CheY-like_superfamily"/>
</dbReference>
<dbReference type="GO" id="GO:0006355">
    <property type="term" value="P:regulation of DNA-templated transcription"/>
    <property type="evidence" value="ECO:0007669"/>
    <property type="project" value="InterPro"/>
</dbReference>
<dbReference type="GO" id="GO:0000160">
    <property type="term" value="P:phosphorelay signal transduction system"/>
    <property type="evidence" value="ECO:0007669"/>
    <property type="project" value="InterPro"/>
</dbReference>
<keyword evidence="1" id="KW-0547">Nucleotide-binding</keyword>
<dbReference type="GO" id="GO:0005524">
    <property type="term" value="F:ATP binding"/>
    <property type="evidence" value="ECO:0007669"/>
    <property type="project" value="UniProtKB-KW"/>
</dbReference>
<dbReference type="PANTHER" id="PTHR32071:SF113">
    <property type="entry name" value="ALGINATE BIOSYNTHESIS TRANSCRIPTIONAL REGULATORY PROTEIN ALGB"/>
    <property type="match status" value="1"/>
</dbReference>
<dbReference type="Pfam" id="PF00158">
    <property type="entry name" value="Sigma54_activat"/>
    <property type="match status" value="1"/>
</dbReference>
<evidence type="ECO:0000313" key="8">
    <source>
        <dbReference type="EMBL" id="MBO8476463.1"/>
    </source>
</evidence>
<evidence type="ECO:0000256" key="5">
    <source>
        <dbReference type="PROSITE-ProRule" id="PRU00169"/>
    </source>
</evidence>
<dbReference type="AlphaFoldDB" id="A0A9D9NKH6"/>
<dbReference type="FunFam" id="3.40.50.300:FF:000006">
    <property type="entry name" value="DNA-binding transcriptional regulator NtrC"/>
    <property type="match status" value="1"/>
</dbReference>
<dbReference type="SUPFAM" id="SSF52172">
    <property type="entry name" value="CheY-like"/>
    <property type="match status" value="1"/>
</dbReference>
<dbReference type="CDD" id="cd00009">
    <property type="entry name" value="AAA"/>
    <property type="match status" value="1"/>
</dbReference>
<evidence type="ECO:0000256" key="2">
    <source>
        <dbReference type="ARBA" id="ARBA00022840"/>
    </source>
</evidence>
<dbReference type="Pfam" id="PF00072">
    <property type="entry name" value="Response_reg"/>
    <property type="match status" value="1"/>
</dbReference>
<proteinExistence type="predicted"/>
<dbReference type="Gene3D" id="1.10.10.60">
    <property type="entry name" value="Homeodomain-like"/>
    <property type="match status" value="1"/>
</dbReference>
<dbReference type="SUPFAM" id="SSF52540">
    <property type="entry name" value="P-loop containing nucleoside triphosphate hydrolases"/>
    <property type="match status" value="1"/>
</dbReference>
<dbReference type="PANTHER" id="PTHR32071">
    <property type="entry name" value="TRANSCRIPTIONAL REGULATORY PROTEIN"/>
    <property type="match status" value="1"/>
</dbReference>
<dbReference type="SMART" id="SM00382">
    <property type="entry name" value="AAA"/>
    <property type="match status" value="1"/>
</dbReference>
<evidence type="ECO:0000256" key="3">
    <source>
        <dbReference type="ARBA" id="ARBA00023015"/>
    </source>
</evidence>
<dbReference type="InterPro" id="IPR001789">
    <property type="entry name" value="Sig_transdc_resp-reg_receiver"/>
</dbReference>
<keyword evidence="5" id="KW-0597">Phosphoprotein</keyword>
<dbReference type="PROSITE" id="PS00676">
    <property type="entry name" value="SIGMA54_INTERACT_2"/>
    <property type="match status" value="1"/>
</dbReference>
<feature type="domain" description="Response regulatory" evidence="7">
    <location>
        <begin position="6"/>
        <end position="125"/>
    </location>
</feature>
<keyword evidence="4" id="KW-0804">Transcription</keyword>
<feature type="modified residue" description="4-aspartylphosphate" evidence="5">
    <location>
        <position position="55"/>
    </location>
</feature>
<reference evidence="8" key="2">
    <citation type="journal article" date="2021" name="PeerJ">
        <title>Extensive microbial diversity within the chicken gut microbiome revealed by metagenomics and culture.</title>
        <authorList>
            <person name="Gilroy R."/>
            <person name="Ravi A."/>
            <person name="Getino M."/>
            <person name="Pursley I."/>
            <person name="Horton D.L."/>
            <person name="Alikhan N.F."/>
            <person name="Baker D."/>
            <person name="Gharbi K."/>
            <person name="Hall N."/>
            <person name="Watson M."/>
            <person name="Adriaenssens E.M."/>
            <person name="Foster-Nyarko E."/>
            <person name="Jarju S."/>
            <person name="Secka A."/>
            <person name="Antonio M."/>
            <person name="Oren A."/>
            <person name="Chaudhuri R.R."/>
            <person name="La Ragione R."/>
            <person name="Hildebrand F."/>
            <person name="Pallen M.J."/>
        </authorList>
    </citation>
    <scope>NUCLEOTIDE SEQUENCE</scope>
    <source>
        <strain evidence="8">6919</strain>
    </source>
</reference>
<dbReference type="Gene3D" id="1.10.8.60">
    <property type="match status" value="1"/>
</dbReference>
<dbReference type="InterPro" id="IPR027417">
    <property type="entry name" value="P-loop_NTPase"/>
</dbReference>
<dbReference type="InterPro" id="IPR003593">
    <property type="entry name" value="AAA+_ATPase"/>
</dbReference>
<sequence>MKKQGNILIVDDNTNILTSLKLLLDNIFNEVSVLSSPSRMLQSIQKNNIDVVLLDMNFVSGINNGNEGIFWLHETNRNFPKVPVVLFTAYADVELAVKAMKDGAFDFIVKPWDNRKLIDVLQMAYRQRLNMTGGSGKQGDMYWGESPAMKRLQKTATRVAETNANVLITGENGTGKDLLAHELHALSLRSSRQFVAVDMGAITDSLFESELFGHVKGAFTDARTSRKGYIEEADGGTLFLDEIGNLPIRQQAKLLNVLQRRQVIPVGSNSGIPVDIRLLCATNKNLDKMVANELFREDLLYRINTIHLKLPPLRERKEDILPLAYRFLSQFAATYSRPALRFSGEAENALLKCEWRGNIRELSHTVEKAVIISDKETIGCDELQITTQNEDKEAENTTIEHMERQMISEALQKYEGNLSLAAEKLGISRQTLYNKMKRFGIG</sequence>
<gene>
    <name evidence="8" type="ORF">IAB88_05665</name>
</gene>
<evidence type="ECO:0000256" key="4">
    <source>
        <dbReference type="ARBA" id="ARBA00023163"/>
    </source>
</evidence>
<reference evidence="8" key="1">
    <citation type="submission" date="2020-10" db="EMBL/GenBank/DDBJ databases">
        <authorList>
            <person name="Gilroy R."/>
        </authorList>
    </citation>
    <scope>NUCLEOTIDE SEQUENCE</scope>
    <source>
        <strain evidence="8">6919</strain>
    </source>
</reference>
<dbReference type="InterPro" id="IPR058031">
    <property type="entry name" value="AAA_lid_NorR"/>
</dbReference>
<protein>
    <submittedName>
        <fullName evidence="8">Sigma-54-dependent Fis family transcriptional regulator</fullName>
    </submittedName>
</protein>
<evidence type="ECO:0000259" key="6">
    <source>
        <dbReference type="PROSITE" id="PS50045"/>
    </source>
</evidence>
<dbReference type="Pfam" id="PF02954">
    <property type="entry name" value="HTH_8"/>
    <property type="match status" value="1"/>
</dbReference>
<dbReference type="SMART" id="SM00448">
    <property type="entry name" value="REC"/>
    <property type="match status" value="1"/>
</dbReference>
<feature type="domain" description="Sigma-54 factor interaction" evidence="6">
    <location>
        <begin position="142"/>
        <end position="371"/>
    </location>
</feature>
<dbReference type="InterPro" id="IPR009057">
    <property type="entry name" value="Homeodomain-like_sf"/>
</dbReference>
<dbReference type="SUPFAM" id="SSF46689">
    <property type="entry name" value="Homeodomain-like"/>
    <property type="match status" value="1"/>
</dbReference>